<feature type="compositionally biased region" description="Low complexity" evidence="2">
    <location>
        <begin position="59"/>
        <end position="70"/>
    </location>
</feature>
<evidence type="ECO:0000256" key="2">
    <source>
        <dbReference type="SAM" id="MobiDB-lite"/>
    </source>
</evidence>
<dbReference type="InParanoid" id="K1W6F2"/>
<comment type="caution">
    <text evidence="3">The sequence shown here is derived from an EMBL/GenBank/DDBJ whole genome shotgun (WGS) entry which is preliminary data.</text>
</comment>
<proteinExistence type="predicted"/>
<evidence type="ECO:0000313" key="4">
    <source>
        <dbReference type="Proteomes" id="UP000006757"/>
    </source>
</evidence>
<dbReference type="Proteomes" id="UP000006757">
    <property type="component" value="Unassembled WGS sequence"/>
</dbReference>
<accession>K1W6F2</accession>
<dbReference type="AlphaFoldDB" id="K1W6F2"/>
<evidence type="ECO:0000256" key="1">
    <source>
        <dbReference type="SAM" id="Coils"/>
    </source>
</evidence>
<dbReference type="HOGENOM" id="CLU_736056_0_0_1"/>
<dbReference type="EMBL" id="AMBO01000223">
    <property type="protein sequence ID" value="EKD04498.1"/>
    <property type="molecule type" value="Genomic_DNA"/>
</dbReference>
<feature type="region of interest" description="Disordered" evidence="2">
    <location>
        <begin position="287"/>
        <end position="345"/>
    </location>
</feature>
<keyword evidence="4" id="KW-1185">Reference proteome</keyword>
<organism evidence="3 4">
    <name type="scientific">Trichosporon asahii var. asahii (strain CBS 8904)</name>
    <name type="common">Yeast</name>
    <dbReference type="NCBI Taxonomy" id="1220162"/>
    <lineage>
        <taxon>Eukaryota</taxon>
        <taxon>Fungi</taxon>
        <taxon>Dikarya</taxon>
        <taxon>Basidiomycota</taxon>
        <taxon>Agaricomycotina</taxon>
        <taxon>Tremellomycetes</taxon>
        <taxon>Trichosporonales</taxon>
        <taxon>Trichosporonaceae</taxon>
        <taxon>Trichosporon</taxon>
    </lineage>
</organism>
<feature type="coiled-coil region" evidence="1">
    <location>
        <begin position="238"/>
        <end position="265"/>
    </location>
</feature>
<protein>
    <submittedName>
        <fullName evidence="3">Uncharacterized protein</fullName>
    </submittedName>
</protein>
<reference evidence="3 4" key="1">
    <citation type="journal article" date="2012" name="Eukaryot. Cell">
        <title>Genome sequence of the Trichosporon asahii environmental strain CBS 8904.</title>
        <authorList>
            <person name="Yang R.Y."/>
            <person name="Li H.T."/>
            <person name="Zhu H."/>
            <person name="Zhou G.P."/>
            <person name="Wang M."/>
            <person name="Wang L."/>
        </authorList>
    </citation>
    <scope>NUCLEOTIDE SEQUENCE [LARGE SCALE GENOMIC DNA]</scope>
    <source>
        <strain evidence="3 4">CBS 8904</strain>
    </source>
</reference>
<name>K1W6F2_TRIAC</name>
<keyword evidence="1" id="KW-0175">Coiled coil</keyword>
<gene>
    <name evidence="3" type="ORF">A1Q2_01195</name>
</gene>
<feature type="region of interest" description="Disordered" evidence="2">
    <location>
        <begin position="1"/>
        <end position="82"/>
    </location>
</feature>
<sequence>MEYSNHLEKGGSAPSSSSSFHTLHDTTTHAPYTPAPSHGATATRARHGHHHTRSDSHHFTSAHSHSHSQSGGPLSNPNRRGYFDDVEEEKDRRRAAMSPKNIGRAIGARFVRAVKRGNLPFMLVFTIDLKKRELFIGALAGVGYVDPSSPSPRARPTEDQQFEPGQPVFDAREAQAELEKQMQAQRALEQQWRRAARPNAGAWMRDHRDDGSRKQAEIGPEEAAEIAAQDAEKLRLHERNLLRGLENARLELADTEQELLAEIKLNNGLLTKLRRLQDRADAEFEAEQAKLDAEEGTDADATAGGAAGAAGEKKVPKPPKMLINPTTHEHDERLGMSAADIRSKDGDLQKSLAKLRENIVETDTKLAELRRRIEAH</sequence>
<dbReference type="OrthoDB" id="2564511at2759"/>
<dbReference type="eggNOG" id="ENOG502RB6K">
    <property type="taxonomic scope" value="Eukaryota"/>
</dbReference>
<evidence type="ECO:0000313" key="3">
    <source>
        <dbReference type="EMBL" id="EKD04498.1"/>
    </source>
</evidence>